<protein>
    <submittedName>
        <fullName evidence="2">Sugar ABC transporter substrate-binding protein</fullName>
    </submittedName>
</protein>
<reference evidence="2 3" key="1">
    <citation type="submission" date="2019-06" db="EMBL/GenBank/DDBJ databases">
        <title>Complete genome of Microbacterium foliorum M2.</title>
        <authorList>
            <person name="Cao G."/>
        </authorList>
    </citation>
    <scope>NUCLEOTIDE SEQUENCE [LARGE SCALE GENOMIC DNA]</scope>
    <source>
        <strain evidence="2 3">M2</strain>
    </source>
</reference>
<keyword evidence="1" id="KW-0732">Signal</keyword>
<feature type="chain" id="PRO_5039012787" evidence="1">
    <location>
        <begin position="28"/>
        <end position="446"/>
    </location>
</feature>
<dbReference type="Pfam" id="PF01547">
    <property type="entry name" value="SBP_bac_1"/>
    <property type="match status" value="1"/>
</dbReference>
<evidence type="ECO:0000256" key="1">
    <source>
        <dbReference type="SAM" id="SignalP"/>
    </source>
</evidence>
<sequence>MPFLPSRSRSRILLGAAALTAATIAVAGCATQAPEPGGAGADGDFSGQTLNALLITSHEGAGNWLKEHFEEETGAEVNLTIVPYDEIGSTLALDQQSGANTFDVAAPWYVSIGDLAEGGSIQDLTEWIDETPSLDTDDFIPSINDPYTLVGDRRYGLPFDGDTHVLFYNEEILERNGITEPPATWDEYLADVKTITENEGDEGVYGSAIFGQKSPLILGAAYANRLAGFGGEFVDDDGKPTINSREAVAAAEALVDAVPYAFPTAAETDFGVGNGAWYDGKVGFIENWTDLGVGSETNPDSKVAGKWGVTTLPVGGENTEARASLVAGFTWVIAANTEKTDLAKAFIEYASSSEVNSELIVADPQTGIDPNRESSLESEAYGETYPDLQRVNRTTLSGSLAWPTGENASQAAQILTDELAKLIAGEGGTAQETLDRVQAEWEEILG</sequence>
<organism evidence="2 3">
    <name type="scientific">Microbacterium foliorum</name>
    <dbReference type="NCBI Taxonomy" id="104336"/>
    <lineage>
        <taxon>Bacteria</taxon>
        <taxon>Bacillati</taxon>
        <taxon>Actinomycetota</taxon>
        <taxon>Actinomycetes</taxon>
        <taxon>Micrococcales</taxon>
        <taxon>Microbacteriaceae</taxon>
        <taxon>Microbacterium</taxon>
    </lineage>
</organism>
<dbReference type="CDD" id="cd13585">
    <property type="entry name" value="PBP2_TMBP_like"/>
    <property type="match status" value="1"/>
</dbReference>
<dbReference type="EMBL" id="CP041040">
    <property type="protein sequence ID" value="QDE33938.1"/>
    <property type="molecule type" value="Genomic_DNA"/>
</dbReference>
<proteinExistence type="predicted"/>
<dbReference type="RefSeq" id="WP_140036221.1">
    <property type="nucleotide sequence ID" value="NZ_CP041040.1"/>
</dbReference>
<evidence type="ECO:0000313" key="2">
    <source>
        <dbReference type="EMBL" id="QDE33938.1"/>
    </source>
</evidence>
<dbReference type="OrthoDB" id="9780991at2"/>
<feature type="signal peptide" evidence="1">
    <location>
        <begin position="1"/>
        <end position="27"/>
    </location>
</feature>
<dbReference type="InterPro" id="IPR006059">
    <property type="entry name" value="SBP"/>
</dbReference>
<evidence type="ECO:0000313" key="3">
    <source>
        <dbReference type="Proteomes" id="UP000316125"/>
    </source>
</evidence>
<dbReference type="Gene3D" id="3.40.190.10">
    <property type="entry name" value="Periplasmic binding protein-like II"/>
    <property type="match status" value="2"/>
</dbReference>
<dbReference type="Proteomes" id="UP000316125">
    <property type="component" value="Chromosome"/>
</dbReference>
<accession>A0A4Y5YMV6</accession>
<dbReference type="SUPFAM" id="SSF53850">
    <property type="entry name" value="Periplasmic binding protein-like II"/>
    <property type="match status" value="1"/>
</dbReference>
<gene>
    <name evidence="2" type="ORF">FIV50_03540</name>
</gene>
<dbReference type="PANTHER" id="PTHR43649">
    <property type="entry name" value="ARABINOSE-BINDING PROTEIN-RELATED"/>
    <property type="match status" value="1"/>
</dbReference>
<dbReference type="PANTHER" id="PTHR43649:SF12">
    <property type="entry name" value="DIACETYLCHITOBIOSE BINDING PROTEIN DASA"/>
    <property type="match status" value="1"/>
</dbReference>
<name>A0A4Y5YMV6_9MICO</name>
<dbReference type="AlphaFoldDB" id="A0A4Y5YMV6"/>
<dbReference type="PROSITE" id="PS51257">
    <property type="entry name" value="PROKAR_LIPOPROTEIN"/>
    <property type="match status" value="1"/>
</dbReference>
<dbReference type="InterPro" id="IPR050490">
    <property type="entry name" value="Bact_solute-bd_prot1"/>
</dbReference>